<keyword evidence="13" id="KW-1185">Reference proteome</keyword>
<evidence type="ECO:0000313" key="12">
    <source>
        <dbReference type="EMBL" id="GLC28061.1"/>
    </source>
</evidence>
<evidence type="ECO:0000256" key="6">
    <source>
        <dbReference type="ARBA" id="ARBA00023135"/>
    </source>
</evidence>
<evidence type="ECO:0000256" key="4">
    <source>
        <dbReference type="ARBA" id="ARBA00022884"/>
    </source>
</evidence>
<dbReference type="GO" id="GO:0003924">
    <property type="term" value="F:GTPase activity"/>
    <property type="evidence" value="ECO:0007669"/>
    <property type="project" value="UniProtKB-UniRule"/>
</dbReference>
<feature type="binding site" evidence="9">
    <location>
        <begin position="189"/>
        <end position="193"/>
    </location>
    <ligand>
        <name>GTP</name>
        <dbReference type="ChEBI" id="CHEBI:37565"/>
    </ligand>
</feature>
<feature type="domain" description="SRP54-type proteins GTP-binding" evidence="11">
    <location>
        <begin position="268"/>
        <end position="281"/>
    </location>
</feature>
<comment type="caution">
    <text evidence="12">The sequence shown here is derived from an EMBL/GenBank/DDBJ whole genome shotgun (WGS) entry which is preliminary data.</text>
</comment>
<feature type="binding site" evidence="9">
    <location>
        <begin position="247"/>
        <end position="250"/>
    </location>
    <ligand>
        <name>GTP</name>
        <dbReference type="ChEBI" id="CHEBI:37565"/>
    </ligand>
</feature>
<dbReference type="EC" id="3.6.5.4" evidence="9"/>
<dbReference type="RefSeq" id="WP_284352487.1">
    <property type="nucleotide sequence ID" value="NZ_BRXS01000007.1"/>
</dbReference>
<evidence type="ECO:0000259" key="11">
    <source>
        <dbReference type="PROSITE" id="PS00300"/>
    </source>
</evidence>
<organism evidence="12 13">
    <name type="scientific">Roseisolibacter agri</name>
    <dbReference type="NCBI Taxonomy" id="2014610"/>
    <lineage>
        <taxon>Bacteria</taxon>
        <taxon>Pseudomonadati</taxon>
        <taxon>Gemmatimonadota</taxon>
        <taxon>Gemmatimonadia</taxon>
        <taxon>Gemmatimonadales</taxon>
        <taxon>Gemmatimonadaceae</taxon>
        <taxon>Roseisolibacter</taxon>
    </lineage>
</organism>
<dbReference type="SUPFAM" id="SSF47446">
    <property type="entry name" value="Signal peptide-binding domain"/>
    <property type="match status" value="1"/>
</dbReference>
<dbReference type="PANTHER" id="PTHR11564:SF5">
    <property type="entry name" value="SIGNAL RECOGNITION PARTICLE SUBUNIT SRP54"/>
    <property type="match status" value="1"/>
</dbReference>
<comment type="similarity">
    <text evidence="1 9">Belongs to the GTP-binding SRP family. SRP54 subfamily.</text>
</comment>
<feature type="compositionally biased region" description="Low complexity" evidence="10">
    <location>
        <begin position="438"/>
        <end position="452"/>
    </location>
</feature>
<dbReference type="PANTHER" id="PTHR11564">
    <property type="entry name" value="SIGNAL RECOGNITION PARTICLE 54K PROTEIN SRP54"/>
    <property type="match status" value="1"/>
</dbReference>
<dbReference type="InterPro" id="IPR013822">
    <property type="entry name" value="Signal_recog_particl_SRP54_hlx"/>
</dbReference>
<dbReference type="Gene3D" id="1.10.260.30">
    <property type="entry name" value="Signal recognition particle, SRP54 subunit, M-domain"/>
    <property type="match status" value="1"/>
</dbReference>
<feature type="binding site" evidence="9">
    <location>
        <begin position="107"/>
        <end position="114"/>
    </location>
    <ligand>
        <name>GTP</name>
        <dbReference type="ChEBI" id="CHEBI:37565"/>
    </ligand>
</feature>
<evidence type="ECO:0000256" key="8">
    <source>
        <dbReference type="ARBA" id="ARBA00048027"/>
    </source>
</evidence>
<dbReference type="FunFam" id="3.40.50.300:FF:000022">
    <property type="entry name" value="Signal recognition particle 54 kDa subunit"/>
    <property type="match status" value="1"/>
</dbReference>
<keyword evidence="5 9" id="KW-0342">GTP-binding</keyword>
<dbReference type="PROSITE" id="PS00300">
    <property type="entry name" value="SRP54"/>
    <property type="match status" value="1"/>
</dbReference>
<evidence type="ECO:0000256" key="10">
    <source>
        <dbReference type="SAM" id="MobiDB-lite"/>
    </source>
</evidence>
<comment type="subcellular location">
    <subcellularLocation>
        <location evidence="9">Cytoplasm</location>
    </subcellularLocation>
    <text evidence="9">The SRP-RNC complex is targeted to the cytoplasmic membrane.</text>
</comment>
<dbReference type="GO" id="GO:0008312">
    <property type="term" value="F:7S RNA binding"/>
    <property type="evidence" value="ECO:0007669"/>
    <property type="project" value="InterPro"/>
</dbReference>
<comment type="subunit">
    <text evidence="9">Part of the signal recognition particle protein translocation system, which is composed of SRP and FtsY.</text>
</comment>
<comment type="domain">
    <text evidence="9">Composed of three domains: the N-terminal N domain, which is responsible for interactions with the ribosome, the central G domain, which binds GTP, and the C-terminal M domain, which binds the RNA and the signal sequence of the RNC.</text>
</comment>
<comment type="function">
    <text evidence="9">Involved in targeting and insertion of nascent membrane proteins into the cytoplasmic membrane. Binds to the hydrophobic signal sequence of the ribosome-nascent chain (RNC) as it emerges from the ribosomes. The SRP-RNC complex is then targeted to the cytoplasmic membrane where it interacts with the SRP receptor FtsY.</text>
</comment>
<gene>
    <name evidence="9 12" type="primary">ffh</name>
    <name evidence="12" type="ORF">rosag_45740</name>
</gene>
<keyword evidence="9" id="KW-0963">Cytoplasm</keyword>
<dbReference type="EMBL" id="BRXS01000007">
    <property type="protein sequence ID" value="GLC28061.1"/>
    <property type="molecule type" value="Genomic_DNA"/>
</dbReference>
<accession>A0AA37V8R0</accession>
<keyword evidence="7 9" id="KW-0687">Ribonucleoprotein</keyword>
<dbReference type="SMART" id="SM00962">
    <property type="entry name" value="SRP54"/>
    <property type="match status" value="1"/>
</dbReference>
<keyword evidence="4 9" id="KW-0694">RNA-binding</keyword>
<evidence type="ECO:0000256" key="2">
    <source>
        <dbReference type="ARBA" id="ARBA00022741"/>
    </source>
</evidence>
<dbReference type="GO" id="GO:0006614">
    <property type="term" value="P:SRP-dependent cotranslational protein targeting to membrane"/>
    <property type="evidence" value="ECO:0007669"/>
    <property type="project" value="InterPro"/>
</dbReference>
<name>A0AA37V8R0_9BACT</name>
<dbReference type="Gene3D" id="3.40.50.300">
    <property type="entry name" value="P-loop containing nucleotide triphosphate hydrolases"/>
    <property type="match status" value="1"/>
</dbReference>
<dbReference type="InterPro" id="IPR036891">
    <property type="entry name" value="Signal_recog_part_SRP54_M_sf"/>
</dbReference>
<dbReference type="HAMAP" id="MF_00306">
    <property type="entry name" value="SRP54"/>
    <property type="match status" value="1"/>
</dbReference>
<dbReference type="SMART" id="SM00963">
    <property type="entry name" value="SRP54_N"/>
    <property type="match status" value="1"/>
</dbReference>
<keyword evidence="6 9" id="KW-0733">Signal recognition particle</keyword>
<protein>
    <recommendedName>
        <fullName evidence="9">Signal recognition particle protein</fullName>
        <ecNumber evidence="9">3.6.5.4</ecNumber>
    </recommendedName>
    <alternativeName>
        <fullName evidence="9">Fifty-four homolog</fullName>
    </alternativeName>
</protein>
<dbReference type="InterPro" id="IPR027417">
    <property type="entry name" value="P-loop_NTPase"/>
</dbReference>
<dbReference type="GO" id="GO:0005525">
    <property type="term" value="F:GTP binding"/>
    <property type="evidence" value="ECO:0007669"/>
    <property type="project" value="UniProtKB-UniRule"/>
</dbReference>
<dbReference type="InterPro" id="IPR003593">
    <property type="entry name" value="AAA+_ATPase"/>
</dbReference>
<keyword evidence="3 9" id="KW-0378">Hydrolase</keyword>
<dbReference type="GO" id="GO:0048500">
    <property type="term" value="C:signal recognition particle"/>
    <property type="evidence" value="ECO:0007669"/>
    <property type="project" value="UniProtKB-UniRule"/>
</dbReference>
<dbReference type="InterPro" id="IPR004125">
    <property type="entry name" value="Signal_recog_particle_SRP54_M"/>
</dbReference>
<dbReference type="Pfam" id="PF02978">
    <property type="entry name" value="SRP_SPB"/>
    <property type="match status" value="1"/>
</dbReference>
<dbReference type="InterPro" id="IPR004780">
    <property type="entry name" value="SRP"/>
</dbReference>
<proteinExistence type="inferred from homology"/>
<dbReference type="InterPro" id="IPR022941">
    <property type="entry name" value="SRP54"/>
</dbReference>
<dbReference type="Pfam" id="PF02881">
    <property type="entry name" value="SRP54_N"/>
    <property type="match status" value="1"/>
</dbReference>
<comment type="catalytic activity">
    <reaction evidence="8 9">
        <text>GTP + H2O = GDP + phosphate + H(+)</text>
        <dbReference type="Rhea" id="RHEA:19669"/>
        <dbReference type="ChEBI" id="CHEBI:15377"/>
        <dbReference type="ChEBI" id="CHEBI:15378"/>
        <dbReference type="ChEBI" id="CHEBI:37565"/>
        <dbReference type="ChEBI" id="CHEBI:43474"/>
        <dbReference type="ChEBI" id="CHEBI:58189"/>
        <dbReference type="EC" id="3.6.5.4"/>
    </reaction>
</comment>
<dbReference type="SUPFAM" id="SSF52540">
    <property type="entry name" value="P-loop containing nucleoside triphosphate hydrolases"/>
    <property type="match status" value="1"/>
</dbReference>
<sequence>MFDELTEKLESTFARLRGKGTLTEADIKEGLREVRRVLLEADVNFQLTREFLERVEGAAVGVAQLRGVNPAQQLVKIVYDELTKMLGERREGLKLSTIPPSVVMMVGLQGSGKTTTAGKLARKLKAEGRQVRLVAADVYRPAAIDQLETVGQQIGVPVYANRTTNDVVRIAREGIEEAKRGRDRLVIVDTAGRLQIDADMMAELKRLKEAVRPDEILFVADGMTGQEAVRIAQGFDEALGVTGVVLTKMDGDARGGAALSIYGVTKKPIKFIGVGEKLDALEDFHPDRMAGRILQQGDVLTLVEKAQSAFDEEEAKRLEKKVRKDGMDLNDFLVAMKQMQKLGPMKDLLKLLPGVNASMLKQANLDPKRMKHVEAIVLSMTNAERTRPELMNGSRRLRVAKGSGRPVQEVNRLLEQFREMQKMMKKMTQGGGGGGGRMPQLPGMPRGPFGFR</sequence>
<keyword evidence="2 9" id="KW-0547">Nucleotide-binding</keyword>
<dbReference type="Pfam" id="PF00448">
    <property type="entry name" value="SRP54"/>
    <property type="match status" value="1"/>
</dbReference>
<evidence type="ECO:0000313" key="13">
    <source>
        <dbReference type="Proteomes" id="UP001161325"/>
    </source>
</evidence>
<dbReference type="Proteomes" id="UP001161325">
    <property type="component" value="Unassembled WGS sequence"/>
</dbReference>
<evidence type="ECO:0000256" key="1">
    <source>
        <dbReference type="ARBA" id="ARBA00005450"/>
    </source>
</evidence>
<dbReference type="Gene3D" id="1.20.120.140">
    <property type="entry name" value="Signal recognition particle SRP54, nucleotide-binding domain"/>
    <property type="match status" value="1"/>
</dbReference>
<evidence type="ECO:0000256" key="5">
    <source>
        <dbReference type="ARBA" id="ARBA00023134"/>
    </source>
</evidence>
<feature type="region of interest" description="Disordered" evidence="10">
    <location>
        <begin position="426"/>
        <end position="452"/>
    </location>
</feature>
<evidence type="ECO:0000256" key="3">
    <source>
        <dbReference type="ARBA" id="ARBA00022801"/>
    </source>
</evidence>
<dbReference type="NCBIfam" id="TIGR00959">
    <property type="entry name" value="ffh"/>
    <property type="match status" value="1"/>
</dbReference>
<reference evidence="12" key="1">
    <citation type="submission" date="2022-08" db="EMBL/GenBank/DDBJ databases">
        <title>Draft genome sequencing of Roseisolibacter agri AW1220.</title>
        <authorList>
            <person name="Tobiishi Y."/>
            <person name="Tonouchi A."/>
        </authorList>
    </citation>
    <scope>NUCLEOTIDE SEQUENCE</scope>
    <source>
        <strain evidence="12">AW1220</strain>
    </source>
</reference>
<dbReference type="CDD" id="cd18539">
    <property type="entry name" value="SRP_G"/>
    <property type="match status" value="1"/>
</dbReference>
<dbReference type="InterPro" id="IPR000897">
    <property type="entry name" value="SRP54_GTPase_dom"/>
</dbReference>
<evidence type="ECO:0000256" key="7">
    <source>
        <dbReference type="ARBA" id="ARBA00023274"/>
    </source>
</evidence>
<evidence type="ECO:0000256" key="9">
    <source>
        <dbReference type="HAMAP-Rule" id="MF_00306"/>
    </source>
</evidence>
<dbReference type="SMART" id="SM00382">
    <property type="entry name" value="AAA"/>
    <property type="match status" value="1"/>
</dbReference>
<dbReference type="InterPro" id="IPR042101">
    <property type="entry name" value="SRP54_N_sf"/>
</dbReference>
<dbReference type="AlphaFoldDB" id="A0AA37V8R0"/>